<feature type="transmembrane region" description="Helical" evidence="10">
    <location>
        <begin position="429"/>
        <end position="448"/>
    </location>
</feature>
<keyword evidence="6 10" id="KW-0812">Transmembrane</keyword>
<dbReference type="InterPro" id="IPR050297">
    <property type="entry name" value="LipidA_mod_glycosyltrf_83"/>
</dbReference>
<evidence type="ECO:0000256" key="7">
    <source>
        <dbReference type="ARBA" id="ARBA00022824"/>
    </source>
</evidence>
<feature type="transmembrane region" description="Helical" evidence="10">
    <location>
        <begin position="92"/>
        <end position="113"/>
    </location>
</feature>
<evidence type="ECO:0000313" key="11">
    <source>
        <dbReference type="EMBL" id="RYU78098.1"/>
    </source>
</evidence>
<accession>A0A4Q5L8S5</accession>
<protein>
    <submittedName>
        <fullName evidence="11">Glycosyl transferase</fullName>
    </submittedName>
</protein>
<feature type="transmembrane region" description="Helical" evidence="10">
    <location>
        <begin position="125"/>
        <end position="145"/>
    </location>
</feature>
<feature type="transmembrane region" description="Helical" evidence="10">
    <location>
        <begin position="151"/>
        <end position="169"/>
    </location>
</feature>
<feature type="transmembrane region" description="Helical" evidence="10">
    <location>
        <begin position="308"/>
        <end position="328"/>
    </location>
</feature>
<feature type="transmembrane region" description="Helical" evidence="10">
    <location>
        <begin position="372"/>
        <end position="391"/>
    </location>
</feature>
<evidence type="ECO:0000256" key="4">
    <source>
        <dbReference type="ARBA" id="ARBA00022676"/>
    </source>
</evidence>
<keyword evidence="3" id="KW-1003">Cell membrane</keyword>
<evidence type="ECO:0000256" key="1">
    <source>
        <dbReference type="ARBA" id="ARBA00004586"/>
    </source>
</evidence>
<evidence type="ECO:0000256" key="2">
    <source>
        <dbReference type="ARBA" id="ARBA00004651"/>
    </source>
</evidence>
<dbReference type="GO" id="GO:0009103">
    <property type="term" value="P:lipopolysaccharide biosynthetic process"/>
    <property type="evidence" value="ECO:0007669"/>
    <property type="project" value="UniProtKB-ARBA"/>
</dbReference>
<gene>
    <name evidence="11" type="ORF">EWM57_15335</name>
</gene>
<evidence type="ECO:0000313" key="12">
    <source>
        <dbReference type="Proteomes" id="UP000294155"/>
    </source>
</evidence>
<feature type="transmembrane region" description="Helical" evidence="10">
    <location>
        <begin position="403"/>
        <end position="422"/>
    </location>
</feature>
<dbReference type="OrthoDB" id="9792789at2"/>
<dbReference type="AlphaFoldDB" id="A0A4Q5L8S5"/>
<dbReference type="PANTHER" id="PTHR33908">
    <property type="entry name" value="MANNOSYLTRANSFERASE YKCB-RELATED"/>
    <property type="match status" value="1"/>
</dbReference>
<feature type="transmembrane region" description="Helical" evidence="10">
    <location>
        <begin position="275"/>
        <end position="296"/>
    </location>
</feature>
<keyword evidence="4" id="KW-0328">Glycosyltransferase</keyword>
<dbReference type="GO" id="GO:0010041">
    <property type="term" value="P:response to iron(III) ion"/>
    <property type="evidence" value="ECO:0007669"/>
    <property type="project" value="TreeGrafter"/>
</dbReference>
<dbReference type="PANTHER" id="PTHR33908:SF3">
    <property type="entry name" value="UNDECAPRENYL PHOSPHATE-ALPHA-4-AMINO-4-DEOXY-L-ARABINOSE ARABINOSYL TRANSFERASE"/>
    <property type="match status" value="1"/>
</dbReference>
<keyword evidence="7" id="KW-0256">Endoplasmic reticulum</keyword>
<evidence type="ECO:0000256" key="9">
    <source>
        <dbReference type="ARBA" id="ARBA00023136"/>
    </source>
</evidence>
<comment type="caution">
    <text evidence="11">The sequence shown here is derived from an EMBL/GenBank/DDBJ whole genome shotgun (WGS) entry which is preliminary data.</text>
</comment>
<name>A0A4Q5L8S5_9BACT</name>
<evidence type="ECO:0000256" key="5">
    <source>
        <dbReference type="ARBA" id="ARBA00022679"/>
    </source>
</evidence>
<evidence type="ECO:0000256" key="10">
    <source>
        <dbReference type="SAM" id="Phobius"/>
    </source>
</evidence>
<dbReference type="Proteomes" id="UP000294155">
    <property type="component" value="Unassembled WGS sequence"/>
</dbReference>
<organism evidence="11 12">
    <name type="scientific">Hymenobacter persicinus</name>
    <dbReference type="NCBI Taxonomy" id="2025506"/>
    <lineage>
        <taxon>Bacteria</taxon>
        <taxon>Pseudomonadati</taxon>
        <taxon>Bacteroidota</taxon>
        <taxon>Cytophagia</taxon>
        <taxon>Cytophagales</taxon>
        <taxon>Hymenobacteraceae</taxon>
        <taxon>Hymenobacter</taxon>
    </lineage>
</organism>
<dbReference type="RefSeq" id="WP_129922038.1">
    <property type="nucleotide sequence ID" value="NZ_SEWE01000035.1"/>
</dbReference>
<keyword evidence="9 10" id="KW-0472">Membrane</keyword>
<sequence length="559" mass="61018">MSYPPAFSRRRSPLGRVVAVLVVCVFSFFVNAGAPEVSLMEARNFVAAREIVAGGSWLLPTMNGELRLAKPPLPTWAVAALQHLTGPTENLALLRLPAALMATLLVFCCWGLARQLTANLPGEAAAPGRTAWLSALVVASSLLVVTTGREGQWDIFANGFLVGALGLLVRGWRGTGPGYASFAGAGLLLGLSILSKGPVALYGVLLPFVGSYLVSPPLGAGIRTHGRGALLAAAVALAVGVSWPLYVYWHVQPMALAVAQTEVTAWRERHVQPPWYYWNFFAFSGVWAAAALAALVVPYARPRLQAFVPYRFVLGWLVVALLLLSFVPEKKERYMLPLLPPLALLIAGMLRSWETSFARPHPARADRAWLRFWAGVLTLVCAAVPVTLAVVRLPDLTPGTVRFGLALLLGALLAAVALWAGWQLRPRPLMATSLALMSMLLGLLLPAYPRWEARRAEAGLHTLRAARLRPALRQLPWYSLEEMPVKQVWAAGRSVPLWKPATDSLPLQQLPVAVFSSARTLAQLPARWRQHLLVEAVDSFYLGRQRKDGRWFISVLRPR</sequence>
<keyword evidence="12" id="KW-1185">Reference proteome</keyword>
<keyword evidence="5 11" id="KW-0808">Transferase</keyword>
<evidence type="ECO:0000256" key="3">
    <source>
        <dbReference type="ARBA" id="ARBA00022475"/>
    </source>
</evidence>
<dbReference type="GO" id="GO:0016763">
    <property type="term" value="F:pentosyltransferase activity"/>
    <property type="evidence" value="ECO:0007669"/>
    <property type="project" value="TreeGrafter"/>
</dbReference>
<feature type="transmembrane region" description="Helical" evidence="10">
    <location>
        <begin position="229"/>
        <end position="249"/>
    </location>
</feature>
<dbReference type="Pfam" id="PF03901">
    <property type="entry name" value="Glyco_transf_22"/>
    <property type="match status" value="1"/>
</dbReference>
<dbReference type="InterPro" id="IPR005599">
    <property type="entry name" value="GPI_mannosylTrfase"/>
</dbReference>
<comment type="subcellular location">
    <subcellularLocation>
        <location evidence="2">Cell membrane</location>
        <topology evidence="2">Multi-pass membrane protein</topology>
    </subcellularLocation>
    <subcellularLocation>
        <location evidence="1">Endoplasmic reticulum membrane</location>
    </subcellularLocation>
</comment>
<dbReference type="GO" id="GO:0005886">
    <property type="term" value="C:plasma membrane"/>
    <property type="evidence" value="ECO:0007669"/>
    <property type="project" value="UniProtKB-SubCell"/>
</dbReference>
<reference evidence="11 12" key="1">
    <citation type="submission" date="2019-02" db="EMBL/GenBank/DDBJ databases">
        <title>Bacterial novel species isolated from soil.</title>
        <authorList>
            <person name="Jung H.-Y."/>
        </authorList>
    </citation>
    <scope>NUCLEOTIDE SEQUENCE [LARGE SCALE GENOMIC DNA]</scope>
    <source>
        <strain evidence="11 12">1-3-3-3</strain>
    </source>
</reference>
<keyword evidence="8 10" id="KW-1133">Transmembrane helix</keyword>
<evidence type="ECO:0000256" key="6">
    <source>
        <dbReference type="ARBA" id="ARBA00022692"/>
    </source>
</evidence>
<dbReference type="EMBL" id="SEWE01000035">
    <property type="protein sequence ID" value="RYU78098.1"/>
    <property type="molecule type" value="Genomic_DNA"/>
</dbReference>
<proteinExistence type="predicted"/>
<evidence type="ECO:0000256" key="8">
    <source>
        <dbReference type="ARBA" id="ARBA00022989"/>
    </source>
</evidence>